<keyword evidence="13" id="KW-1185">Reference proteome</keyword>
<dbReference type="Pfam" id="PF00005">
    <property type="entry name" value="ABC_tran"/>
    <property type="match status" value="1"/>
</dbReference>
<evidence type="ECO:0000313" key="13">
    <source>
        <dbReference type="Proteomes" id="UP000274046"/>
    </source>
</evidence>
<dbReference type="GO" id="GO:0016887">
    <property type="term" value="F:ATP hydrolysis activity"/>
    <property type="evidence" value="ECO:0007669"/>
    <property type="project" value="InterPro"/>
</dbReference>
<keyword evidence="8 9" id="KW-0472">Membrane</keyword>
<comment type="subcellular location">
    <subcellularLocation>
        <location evidence="1">Cell membrane</location>
        <topology evidence="1">Multi-pass membrane protein</topology>
    </subcellularLocation>
</comment>
<dbReference type="SUPFAM" id="SSF52540">
    <property type="entry name" value="P-loop containing nucleoside triphosphate hydrolases"/>
    <property type="match status" value="1"/>
</dbReference>
<dbReference type="InterPro" id="IPR003439">
    <property type="entry name" value="ABC_transporter-like_ATP-bd"/>
</dbReference>
<evidence type="ECO:0000256" key="6">
    <source>
        <dbReference type="ARBA" id="ARBA00022840"/>
    </source>
</evidence>
<evidence type="ECO:0000256" key="2">
    <source>
        <dbReference type="ARBA" id="ARBA00022448"/>
    </source>
</evidence>
<feature type="transmembrane region" description="Helical" evidence="9">
    <location>
        <begin position="266"/>
        <end position="285"/>
    </location>
</feature>
<sequence length="603" mass="68136">MIKSFTSKVHKFSTNLSIYRLLKLIWAGSKQWSVISIFFIALESGLFFSSLYFLKILIDTISKHGITDIKNEPEVIKYIILSTISAILFTSVKSISGYITEKQSGKVAEHIDEKIHNCAIELDLSFYESPNYFDILKRARDMATDRPNIIVFTIVDIAKNFISLILIASLLVSIDWRLFPILALFVVPTLWVRINFADSQNVLRLSQTAFERKSNYLSTLLTSDVHAKEVRSFGLGNHLKKLYVDIRLLLLNGRLKISKQKTYQELITSTIATMGFFACVAYIAIGSIHGVTSVGDITLFLVAFPQAFNIMQNLSNSISTLYHNNVFVKSIFELFDLKSSLKEYENPLPIPSDNEIDLELKNVSFIYPHAEKNTLTNISLKMPAGKIIAVVGSNGAGKSTLIKLLCRLYDPTSGSVNLNHTDIKSFKIADYQKQICAVFQDFGKYNVTVAENIRFGDIHSHREQVDIVDAAKNSGADIFIDKFPQKYETTMGRIFEEGHEVSIGQWQKLAIARAFYSNSRFVVLDEATSALDAHAEKELFDSFRKRIGNRAALIISHRQSAVKHADYIYMLSEGEISESGTHEELVKLKGNYYHLFNENLTTD</sequence>
<dbReference type="Proteomes" id="UP000274046">
    <property type="component" value="Unassembled WGS sequence"/>
</dbReference>
<dbReference type="PANTHER" id="PTHR43394:SF1">
    <property type="entry name" value="ATP-BINDING CASSETTE SUB-FAMILY B MEMBER 10, MITOCHONDRIAL"/>
    <property type="match status" value="1"/>
</dbReference>
<organism evidence="12 13">
    <name type="scientific">Pedobacter jejuensis</name>
    <dbReference type="NCBI Taxonomy" id="1268550"/>
    <lineage>
        <taxon>Bacteria</taxon>
        <taxon>Pseudomonadati</taxon>
        <taxon>Bacteroidota</taxon>
        <taxon>Sphingobacteriia</taxon>
        <taxon>Sphingobacteriales</taxon>
        <taxon>Sphingobacteriaceae</taxon>
        <taxon>Pedobacter</taxon>
    </lineage>
</organism>
<dbReference type="EMBL" id="RBEE01000023">
    <property type="protein sequence ID" value="RNL52534.1"/>
    <property type="molecule type" value="Genomic_DNA"/>
</dbReference>
<dbReference type="InterPro" id="IPR036640">
    <property type="entry name" value="ABC1_TM_sf"/>
</dbReference>
<gene>
    <name evidence="12" type="ORF">D7004_13380</name>
</gene>
<dbReference type="Gene3D" id="1.20.1560.10">
    <property type="entry name" value="ABC transporter type 1, transmembrane domain"/>
    <property type="match status" value="1"/>
</dbReference>
<evidence type="ECO:0000256" key="9">
    <source>
        <dbReference type="SAM" id="Phobius"/>
    </source>
</evidence>
<keyword evidence="2" id="KW-0813">Transport</keyword>
<feature type="domain" description="ABC transmembrane type-1" evidence="11">
    <location>
        <begin position="34"/>
        <end position="323"/>
    </location>
</feature>
<reference evidence="12 13" key="1">
    <citation type="submission" date="2018-10" db="EMBL/GenBank/DDBJ databases">
        <title>Genome sequencing of Pedobacter jejuensis TNB23.</title>
        <authorList>
            <person name="Cho Y.-J."/>
            <person name="Cho A."/>
            <person name="Kim O.-S."/>
        </authorList>
    </citation>
    <scope>NUCLEOTIDE SEQUENCE [LARGE SCALE GENOMIC DNA]</scope>
    <source>
        <strain evidence="12 13">TNB23</strain>
    </source>
</reference>
<evidence type="ECO:0000256" key="8">
    <source>
        <dbReference type="ARBA" id="ARBA00023136"/>
    </source>
</evidence>
<evidence type="ECO:0000259" key="11">
    <source>
        <dbReference type="PROSITE" id="PS50929"/>
    </source>
</evidence>
<evidence type="ECO:0000256" key="1">
    <source>
        <dbReference type="ARBA" id="ARBA00004651"/>
    </source>
</evidence>
<evidence type="ECO:0000256" key="5">
    <source>
        <dbReference type="ARBA" id="ARBA00022741"/>
    </source>
</evidence>
<feature type="transmembrane region" description="Helical" evidence="9">
    <location>
        <begin position="32"/>
        <end position="54"/>
    </location>
</feature>
<protein>
    <submittedName>
        <fullName evidence="12">ABC transporter ATP-binding protein</fullName>
    </submittedName>
</protein>
<dbReference type="SMART" id="SM00382">
    <property type="entry name" value="AAA"/>
    <property type="match status" value="1"/>
</dbReference>
<dbReference type="PANTHER" id="PTHR43394">
    <property type="entry name" value="ATP-DEPENDENT PERMEASE MDL1, MITOCHONDRIAL"/>
    <property type="match status" value="1"/>
</dbReference>
<dbReference type="Gene3D" id="3.40.50.300">
    <property type="entry name" value="P-loop containing nucleotide triphosphate hydrolases"/>
    <property type="match status" value="1"/>
</dbReference>
<evidence type="ECO:0000259" key="10">
    <source>
        <dbReference type="PROSITE" id="PS50893"/>
    </source>
</evidence>
<feature type="domain" description="ABC transporter" evidence="10">
    <location>
        <begin position="358"/>
        <end position="598"/>
    </location>
</feature>
<keyword evidence="6 12" id="KW-0067">ATP-binding</keyword>
<proteinExistence type="predicted"/>
<keyword evidence="4 9" id="KW-0812">Transmembrane</keyword>
<dbReference type="GO" id="GO:0015421">
    <property type="term" value="F:ABC-type oligopeptide transporter activity"/>
    <property type="evidence" value="ECO:0007669"/>
    <property type="project" value="TreeGrafter"/>
</dbReference>
<dbReference type="GO" id="GO:0005886">
    <property type="term" value="C:plasma membrane"/>
    <property type="evidence" value="ECO:0007669"/>
    <property type="project" value="UniProtKB-SubCell"/>
</dbReference>
<dbReference type="FunFam" id="3.40.50.300:FF:000299">
    <property type="entry name" value="ABC transporter ATP-binding protein/permease"/>
    <property type="match status" value="1"/>
</dbReference>
<evidence type="ECO:0000256" key="7">
    <source>
        <dbReference type="ARBA" id="ARBA00022989"/>
    </source>
</evidence>
<evidence type="ECO:0000256" key="3">
    <source>
        <dbReference type="ARBA" id="ARBA00022475"/>
    </source>
</evidence>
<dbReference type="PROSITE" id="PS50893">
    <property type="entry name" value="ABC_TRANSPORTER_2"/>
    <property type="match status" value="1"/>
</dbReference>
<dbReference type="PROSITE" id="PS50929">
    <property type="entry name" value="ABC_TM1F"/>
    <property type="match status" value="1"/>
</dbReference>
<name>A0A3N0BU02_9SPHI</name>
<dbReference type="GO" id="GO:0005524">
    <property type="term" value="F:ATP binding"/>
    <property type="evidence" value="ECO:0007669"/>
    <property type="project" value="UniProtKB-KW"/>
</dbReference>
<evidence type="ECO:0000256" key="4">
    <source>
        <dbReference type="ARBA" id="ARBA00022692"/>
    </source>
</evidence>
<accession>A0A3N0BU02</accession>
<comment type="caution">
    <text evidence="12">The sequence shown here is derived from an EMBL/GenBank/DDBJ whole genome shotgun (WGS) entry which is preliminary data.</text>
</comment>
<dbReference type="InterPro" id="IPR027417">
    <property type="entry name" value="P-loop_NTPase"/>
</dbReference>
<feature type="transmembrane region" description="Helical" evidence="9">
    <location>
        <begin position="149"/>
        <end position="172"/>
    </location>
</feature>
<keyword evidence="5" id="KW-0547">Nucleotide-binding</keyword>
<keyword evidence="3" id="KW-1003">Cell membrane</keyword>
<evidence type="ECO:0000313" key="12">
    <source>
        <dbReference type="EMBL" id="RNL52534.1"/>
    </source>
</evidence>
<dbReference type="AlphaFoldDB" id="A0A3N0BU02"/>
<keyword evidence="7 9" id="KW-1133">Transmembrane helix</keyword>
<feature type="transmembrane region" description="Helical" evidence="9">
    <location>
        <begin position="178"/>
        <end position="196"/>
    </location>
</feature>
<dbReference type="InterPro" id="IPR039421">
    <property type="entry name" value="Type_1_exporter"/>
</dbReference>
<dbReference type="InterPro" id="IPR011527">
    <property type="entry name" value="ABC1_TM_dom"/>
</dbReference>
<dbReference type="InterPro" id="IPR003593">
    <property type="entry name" value="AAA+_ATPase"/>
</dbReference>
<dbReference type="OrthoDB" id="9760358at2"/>
<dbReference type="RefSeq" id="WP_123206337.1">
    <property type="nucleotide sequence ID" value="NZ_RBEE01000023.1"/>
</dbReference>
<dbReference type="SUPFAM" id="SSF90123">
    <property type="entry name" value="ABC transporter transmembrane region"/>
    <property type="match status" value="1"/>
</dbReference>